<evidence type="ECO:0000256" key="1">
    <source>
        <dbReference type="SAM" id="MobiDB-lite"/>
    </source>
</evidence>
<sequence>MVYVSLDVEKLLKFVSSLQGWGDKAMQESDEIKKLNEHWDPPAVKSIGSDTNPGDPTSGDASGLASVRSLGDYLSRIIATDLKRRCKEAQQMNSDGILTKTPEGRLTYFLPDDAEDTAANVEKNNTEAAKKAKQHAEELGDIDRPGGRSSRGRHRTSGEIIDDMEENKDNPVYGNVFLKSIQPDKFIRLYKTQKVIYPKTKSIFSHILASASQIEENGLDLATTFTNGLQIGNPSNSDQFENLATLNEMLHDETTKFGTNFLINMGDNTRFAYPKDASKYPSQEYHSPLNFDVHNGVLSAMGRNPVAATKYLYGVDHNGVYNKELAKARWGGLKNRETLDQEDATSAMKAASTLRTDKDYGEQATRVTALSLKYAADNIPKSQYTDQVKKNVSVMVANCPEEVHNIANGQQIKSSLQIPMPEGSEGAEAQMKVNRNTISTVIYNVIDNKDAAVTISSVVGHHAIDNKSNMGTIDGLEAKYREAGADLGYLEHIANMRFNDNKEDKQNAKNTSDAVGGAFRTVIGSLLPKGFDIAWSIGTSIADAVDANNLKDKNGNKIDVDNVPPISNEEYLKNLAITEAVNTGLMKAEPNVSVPQTISKEEDGVETSTVTVNITDSEGRVIIPNEYDPTYGAALDSFKTKLEGSEKKLSNAIDDVDEGSDGAKKRFAAGNDVNAGGIVISKGR</sequence>
<dbReference type="Proteomes" id="UP000319010">
    <property type="component" value="Unassembled WGS sequence"/>
</dbReference>
<feature type="compositionally biased region" description="Basic and acidic residues" evidence="1">
    <location>
        <begin position="126"/>
        <end position="146"/>
    </location>
</feature>
<evidence type="ECO:0000259" key="2">
    <source>
        <dbReference type="Pfam" id="PF20211"/>
    </source>
</evidence>
<feature type="domain" description="DUF6571" evidence="2">
    <location>
        <begin position="1"/>
        <end position="620"/>
    </location>
</feature>
<gene>
    <name evidence="3" type="ORF">FK256_00785</name>
</gene>
<evidence type="ECO:0000313" key="3">
    <source>
        <dbReference type="EMBL" id="TQD44471.1"/>
    </source>
</evidence>
<proteinExistence type="predicted"/>
<reference evidence="3 4" key="1">
    <citation type="submission" date="2019-06" db="EMBL/GenBank/DDBJ databases">
        <title>Draft genome sequence of Actinomyces johnsonii CCUG 34287T.</title>
        <authorList>
            <person name="Salva-Serra F."/>
            <person name="Cardew S."/>
            <person name="Moore E."/>
        </authorList>
    </citation>
    <scope>NUCLEOTIDE SEQUENCE [LARGE SCALE GENOMIC DNA]</scope>
    <source>
        <strain evidence="3 4">CCUG 34287</strain>
    </source>
</reference>
<comment type="caution">
    <text evidence="3">The sequence shown here is derived from an EMBL/GenBank/DDBJ whole genome shotgun (WGS) entry which is preliminary data.</text>
</comment>
<dbReference type="EMBL" id="VICB01000003">
    <property type="protein sequence ID" value="TQD44471.1"/>
    <property type="molecule type" value="Genomic_DNA"/>
</dbReference>
<protein>
    <recommendedName>
        <fullName evidence="2">DUF6571 domain-containing protein</fullName>
    </recommendedName>
</protein>
<dbReference type="RefSeq" id="WP_141423344.1">
    <property type="nucleotide sequence ID" value="NZ_JASPFB010000001.1"/>
</dbReference>
<name>A0A508A6U6_9ACTO</name>
<feature type="region of interest" description="Disordered" evidence="1">
    <location>
        <begin position="37"/>
        <end position="64"/>
    </location>
</feature>
<organism evidence="3 4">
    <name type="scientific">Actinomyces johnsonii</name>
    <dbReference type="NCBI Taxonomy" id="544581"/>
    <lineage>
        <taxon>Bacteria</taxon>
        <taxon>Bacillati</taxon>
        <taxon>Actinomycetota</taxon>
        <taxon>Actinomycetes</taxon>
        <taxon>Actinomycetales</taxon>
        <taxon>Actinomycetaceae</taxon>
        <taxon>Actinomyces</taxon>
    </lineage>
</organism>
<accession>A0A508A6U6</accession>
<dbReference type="AlphaFoldDB" id="A0A508A6U6"/>
<feature type="region of interest" description="Disordered" evidence="1">
    <location>
        <begin position="126"/>
        <end position="156"/>
    </location>
</feature>
<dbReference type="InterPro" id="IPR046701">
    <property type="entry name" value="DUF6571"/>
</dbReference>
<evidence type="ECO:0000313" key="4">
    <source>
        <dbReference type="Proteomes" id="UP000319010"/>
    </source>
</evidence>
<dbReference type="Pfam" id="PF20211">
    <property type="entry name" value="DUF6571"/>
    <property type="match status" value="1"/>
</dbReference>